<feature type="compositionally biased region" description="Polar residues" evidence="1">
    <location>
        <begin position="137"/>
        <end position="153"/>
    </location>
</feature>
<feature type="region of interest" description="Disordered" evidence="1">
    <location>
        <begin position="418"/>
        <end position="437"/>
    </location>
</feature>
<feature type="compositionally biased region" description="Low complexity" evidence="1">
    <location>
        <begin position="284"/>
        <end position="299"/>
    </location>
</feature>
<feature type="compositionally biased region" description="Basic residues" evidence="1">
    <location>
        <begin position="33"/>
        <end position="44"/>
    </location>
</feature>
<protein>
    <submittedName>
        <fullName evidence="2">Uncharacterized protein</fullName>
    </submittedName>
</protein>
<feature type="compositionally biased region" description="Pro residues" evidence="1">
    <location>
        <begin position="80"/>
        <end position="89"/>
    </location>
</feature>
<feature type="compositionally biased region" description="Low complexity" evidence="1">
    <location>
        <begin position="491"/>
        <end position="517"/>
    </location>
</feature>
<dbReference type="Proteomes" id="UP000076722">
    <property type="component" value="Unassembled WGS sequence"/>
</dbReference>
<feature type="compositionally biased region" description="Polar residues" evidence="1">
    <location>
        <begin position="99"/>
        <end position="111"/>
    </location>
</feature>
<proteinExistence type="predicted"/>
<feature type="compositionally biased region" description="Low complexity" evidence="1">
    <location>
        <begin position="244"/>
        <end position="265"/>
    </location>
</feature>
<dbReference type="EMBL" id="KV419412">
    <property type="protein sequence ID" value="KZS91898.1"/>
    <property type="molecule type" value="Genomic_DNA"/>
</dbReference>
<feature type="compositionally biased region" description="Basic and acidic residues" evidence="1">
    <location>
        <begin position="418"/>
        <end position="428"/>
    </location>
</feature>
<feature type="compositionally biased region" description="Low complexity" evidence="1">
    <location>
        <begin position="118"/>
        <end position="127"/>
    </location>
</feature>
<dbReference type="STRING" id="1314777.A0A164SXP6"/>
<feature type="region of interest" description="Disordered" evidence="1">
    <location>
        <begin position="1"/>
        <end position="338"/>
    </location>
</feature>
<accession>A0A164SXP6</accession>
<feature type="compositionally biased region" description="Polar residues" evidence="1">
    <location>
        <begin position="300"/>
        <end position="316"/>
    </location>
</feature>
<evidence type="ECO:0000313" key="2">
    <source>
        <dbReference type="EMBL" id="KZS91898.1"/>
    </source>
</evidence>
<feature type="region of interest" description="Disordered" evidence="1">
    <location>
        <begin position="447"/>
        <end position="538"/>
    </location>
</feature>
<evidence type="ECO:0000313" key="3">
    <source>
        <dbReference type="Proteomes" id="UP000076722"/>
    </source>
</evidence>
<organism evidence="2 3">
    <name type="scientific">Sistotremastrum niveocremeum HHB9708</name>
    <dbReference type="NCBI Taxonomy" id="1314777"/>
    <lineage>
        <taxon>Eukaryota</taxon>
        <taxon>Fungi</taxon>
        <taxon>Dikarya</taxon>
        <taxon>Basidiomycota</taxon>
        <taxon>Agaricomycotina</taxon>
        <taxon>Agaricomycetes</taxon>
        <taxon>Sistotremastrales</taxon>
        <taxon>Sistotremastraceae</taxon>
        <taxon>Sertulicium</taxon>
        <taxon>Sertulicium niveocremeum</taxon>
    </lineage>
</organism>
<keyword evidence="3" id="KW-1185">Reference proteome</keyword>
<feature type="compositionally biased region" description="Polar residues" evidence="1">
    <location>
        <begin position="9"/>
        <end position="18"/>
    </location>
</feature>
<gene>
    <name evidence="2" type="ORF">SISNIDRAFT_456083</name>
</gene>
<feature type="compositionally biased region" description="Basic and acidic residues" evidence="1">
    <location>
        <begin position="572"/>
        <end position="588"/>
    </location>
</feature>
<dbReference type="AlphaFoldDB" id="A0A164SXP6"/>
<reference evidence="2 3" key="1">
    <citation type="journal article" date="2016" name="Mol. Biol. Evol.">
        <title>Comparative Genomics of Early-Diverging Mushroom-Forming Fungi Provides Insights into the Origins of Lignocellulose Decay Capabilities.</title>
        <authorList>
            <person name="Nagy L.G."/>
            <person name="Riley R."/>
            <person name="Tritt A."/>
            <person name="Adam C."/>
            <person name="Daum C."/>
            <person name="Floudas D."/>
            <person name="Sun H."/>
            <person name="Yadav J.S."/>
            <person name="Pangilinan J."/>
            <person name="Larsson K.H."/>
            <person name="Matsuura K."/>
            <person name="Barry K."/>
            <person name="Labutti K."/>
            <person name="Kuo R."/>
            <person name="Ohm R.A."/>
            <person name="Bhattacharya S.S."/>
            <person name="Shirouzu T."/>
            <person name="Yoshinaga Y."/>
            <person name="Martin F.M."/>
            <person name="Grigoriev I.V."/>
            <person name="Hibbett D.S."/>
        </authorList>
    </citation>
    <scope>NUCLEOTIDE SEQUENCE [LARGE SCALE GENOMIC DNA]</scope>
    <source>
        <strain evidence="2 3">HHB9708</strain>
    </source>
</reference>
<name>A0A164SXP6_9AGAM</name>
<feature type="region of interest" description="Disordered" evidence="1">
    <location>
        <begin position="565"/>
        <end position="588"/>
    </location>
</feature>
<feature type="compositionally biased region" description="Basic and acidic residues" evidence="1">
    <location>
        <begin position="205"/>
        <end position="217"/>
    </location>
</feature>
<feature type="compositionally biased region" description="Low complexity" evidence="1">
    <location>
        <begin position="180"/>
        <end position="189"/>
    </location>
</feature>
<evidence type="ECO:0000256" key="1">
    <source>
        <dbReference type="SAM" id="MobiDB-lite"/>
    </source>
</evidence>
<sequence>MDTNDHQLFPTTVATSTPPRRRTSVNKNSVQRRGSRRGRTHSRVPSRDIVMATRPPLRKKPSFFKRLTLVFSKPSKSTTPLPPQQPPSQPSKELDLRPVSSNTSPRSSGASHQRKRSSTLPSSRSPPFNVDAFSAALDTSSSTRGRQATTPTIAINDAVPASGDQAQAPQNVPLPPSPSPSRSRSARATPSPPRTPMSPLVTRLLRVDHESKEKEPENVPLPATPSTVNATPTTPSFPPPPTPQSVRSPPRRSASTPPSSTSLSTFAASDVPPIPPRAPRGILRSSSRVTTSTVGTSESAPRTPSLTRSTAESTSDGFLVPPSPLTPTAEYPSRRNSGDLIDLEERGVDVVDVVQDERLKDAAVLEDTKALVDEPMVDVTVEETMWIAEEVGGGGANSNATVTSLGVSEVKKKISFVAEEKSEKENPKSEATSASGIKKKGSIFSKRKSVAVESPVGQARPRLTLSTSRPKSLFSRPKSTVVSANLPPSPRSATNPSPSSPSPTSATTSTTSPSSPTDRATIGSRKPVAPPMYSRGSIMQELDLMTRSTKGANARKGSLVVGLVEEEEEEDVPVRLSEEERRKKKEREEMMELSEMAFLNM</sequence>